<accession>A0ABY8AS60</accession>
<reference evidence="2 3" key="1">
    <citation type="submission" date="2023-02" db="EMBL/GenBank/DDBJ databases">
        <title>Genome Sequence of L. cardiaca H63T.</title>
        <authorList>
            <person name="Lopez A.E."/>
            <person name="Cianciotto N.P."/>
        </authorList>
    </citation>
    <scope>NUCLEOTIDE SEQUENCE [LARGE SCALE GENOMIC DNA]</scope>
    <source>
        <strain evidence="2 3">H63</strain>
    </source>
</reference>
<evidence type="ECO:0000259" key="1">
    <source>
        <dbReference type="Pfam" id="PF10021"/>
    </source>
</evidence>
<evidence type="ECO:0000313" key="2">
    <source>
        <dbReference type="EMBL" id="WED42027.1"/>
    </source>
</evidence>
<dbReference type="RefSeq" id="WP_275087851.1">
    <property type="nucleotide sequence ID" value="NZ_CP119078.1"/>
</dbReference>
<sequence length="408" mass="46792">MPRTLLNEEQIHSNLQGADFKKRRAVLKDTVEKLDSDAKRQNYFQKAQANHQRWKSNASASTTNRVRVIQGDWGEVTQELSKEEGKIYAVLNMANAFSPGGGYLEGMVAQEENMYRRTDCHFHVTDDEMNPEKNRYTQEMTDFINGKNDRVYLDTDKPRVCIKGQETKDESSYRDLDDNDYFLFYELKSAADDLRGGHPFNESSMRKKIAAQLETLHEKGIRDVVLSAFGCGAFKNPPQNVARLFREELEKRPDYFDNVVFAIFSAGYGNDNYTPFAKELHDLPLTKVGQGKNLELLSDLLENLSTNITAESWDKKGYCLPFFDFRKTPKGIEDMRVVFNEKLDPVSTLNKLKSIADYRLAHPPLFTKRDEEVRNLYTRILSIDINTLDDLVVDSFKLATTQTGLVNA</sequence>
<dbReference type="PANTHER" id="PTHR35596:SF1">
    <property type="entry name" value="MICROBIAL-TYPE PARG CATALYTIC DOMAIN-CONTAINING PROTEIN"/>
    <property type="match status" value="1"/>
</dbReference>
<keyword evidence="3" id="KW-1185">Reference proteome</keyword>
<dbReference type="Gene3D" id="3.40.220.10">
    <property type="entry name" value="Leucine Aminopeptidase, subunit E, domain 1"/>
    <property type="match status" value="1"/>
</dbReference>
<dbReference type="Pfam" id="PF10021">
    <property type="entry name" value="PARG_cat_microb"/>
    <property type="match status" value="1"/>
</dbReference>
<name>A0ABY8AS60_9GAMM</name>
<gene>
    <name evidence="2" type="ORF">PXX05_08785</name>
</gene>
<dbReference type="Proteomes" id="UP001222087">
    <property type="component" value="Chromosome"/>
</dbReference>
<dbReference type="SUPFAM" id="SSF52949">
    <property type="entry name" value="Macro domain-like"/>
    <property type="match status" value="1"/>
</dbReference>
<feature type="domain" description="Microbial-type PARG catalytic" evidence="1">
    <location>
        <begin position="38"/>
        <end position="130"/>
    </location>
</feature>
<dbReference type="EMBL" id="CP119078">
    <property type="protein sequence ID" value="WED42027.1"/>
    <property type="molecule type" value="Genomic_DNA"/>
</dbReference>
<dbReference type="PANTHER" id="PTHR35596">
    <property type="entry name" value="DUF2263 DOMAIN-CONTAINING PROTEIN"/>
    <property type="match status" value="1"/>
</dbReference>
<protein>
    <submittedName>
        <fullName evidence="2">DUF2263 domain-containing protein</fullName>
    </submittedName>
</protein>
<evidence type="ECO:0000313" key="3">
    <source>
        <dbReference type="Proteomes" id="UP001222087"/>
    </source>
</evidence>
<dbReference type="InterPro" id="IPR019261">
    <property type="entry name" value="PARG_cat_microbial"/>
</dbReference>
<organism evidence="2 3">
    <name type="scientific">Legionella cardiaca</name>
    <dbReference type="NCBI Taxonomy" id="1071983"/>
    <lineage>
        <taxon>Bacteria</taxon>
        <taxon>Pseudomonadati</taxon>
        <taxon>Pseudomonadota</taxon>
        <taxon>Gammaproteobacteria</taxon>
        <taxon>Legionellales</taxon>
        <taxon>Legionellaceae</taxon>
        <taxon>Legionella</taxon>
    </lineage>
</organism>
<dbReference type="InterPro" id="IPR043472">
    <property type="entry name" value="Macro_dom-like"/>
</dbReference>
<proteinExistence type="predicted"/>